<dbReference type="Proteomes" id="UP001150062">
    <property type="component" value="Unassembled WGS sequence"/>
</dbReference>
<dbReference type="EMBL" id="JANTQA010000057">
    <property type="protein sequence ID" value="KAJ3428599.1"/>
    <property type="molecule type" value="Genomic_DNA"/>
</dbReference>
<reference evidence="1" key="2">
    <citation type="submission" date="2022-08" db="EMBL/GenBank/DDBJ databases">
        <title>Novel sulphate-reducing endosymbionts in the free-living metamonad Anaeramoeba.</title>
        <authorList>
            <person name="Jerlstrom-Hultqvist J."/>
            <person name="Cepicka I."/>
            <person name="Gallot-Lavallee L."/>
            <person name="Salas-Leiva D."/>
            <person name="Curtis B.A."/>
            <person name="Zahonova K."/>
            <person name="Pipaliya S."/>
            <person name="Dacks J."/>
            <person name="Roger A.J."/>
        </authorList>
    </citation>
    <scope>NUCLEOTIDE SEQUENCE</scope>
    <source>
        <strain evidence="1">Busselton2</strain>
    </source>
</reference>
<accession>A0AAV7YIU1</accession>
<dbReference type="AlphaFoldDB" id="A0AAV7YIU1"/>
<protein>
    <submittedName>
        <fullName evidence="1">Uncharacterized protein</fullName>
    </submittedName>
</protein>
<evidence type="ECO:0000313" key="2">
    <source>
        <dbReference type="EMBL" id="KAJ6247465.1"/>
    </source>
</evidence>
<comment type="caution">
    <text evidence="1">The sequence shown here is derived from an EMBL/GenBank/DDBJ whole genome shotgun (WGS) entry which is preliminary data.</text>
</comment>
<dbReference type="EMBL" id="JAOAOG010000127">
    <property type="protein sequence ID" value="KAJ6247465.1"/>
    <property type="molecule type" value="Genomic_DNA"/>
</dbReference>
<organism evidence="1 3">
    <name type="scientific">Anaeramoeba flamelloides</name>
    <dbReference type="NCBI Taxonomy" id="1746091"/>
    <lineage>
        <taxon>Eukaryota</taxon>
        <taxon>Metamonada</taxon>
        <taxon>Anaeramoebidae</taxon>
        <taxon>Anaeramoeba</taxon>
    </lineage>
</organism>
<keyword evidence="4" id="KW-1185">Reference proteome</keyword>
<sequence length="161" mass="18808">MSEIKLQLPNCTLRSNLIGTELREHKKRPRKKQTKERMENKSIVEKVAIEGLCLLGSPLSKLNFPNFIEKFPQKRRKRKYLKTQMSQVTERKTKKKQLVKCKKIVVQLEKPIGVNGELSIKRSENCSFFACPTTYPHDCYPTGYLQSHNKKKYQKVIVSNI</sequence>
<dbReference type="Proteomes" id="UP001146793">
    <property type="component" value="Unassembled WGS sequence"/>
</dbReference>
<reference evidence="2" key="1">
    <citation type="submission" date="2022-08" db="EMBL/GenBank/DDBJ databases">
        <title>Novel sulfate-reducing endosymbionts in the free-living metamonad Anaeramoeba.</title>
        <authorList>
            <person name="Jerlstrom-Hultqvist J."/>
            <person name="Cepicka I."/>
            <person name="Gallot-Lavallee L."/>
            <person name="Salas-Leiva D."/>
            <person name="Curtis B.A."/>
            <person name="Zahonova K."/>
            <person name="Pipaliya S."/>
            <person name="Dacks J."/>
            <person name="Roger A.J."/>
        </authorList>
    </citation>
    <scope>NUCLEOTIDE SEQUENCE</scope>
    <source>
        <strain evidence="2">Schooner1</strain>
    </source>
</reference>
<evidence type="ECO:0000313" key="4">
    <source>
        <dbReference type="Proteomes" id="UP001150062"/>
    </source>
</evidence>
<evidence type="ECO:0000313" key="3">
    <source>
        <dbReference type="Proteomes" id="UP001146793"/>
    </source>
</evidence>
<proteinExistence type="predicted"/>
<gene>
    <name evidence="1" type="ORF">M0812_23926</name>
    <name evidence="2" type="ORF">M0813_18995</name>
</gene>
<evidence type="ECO:0000313" key="1">
    <source>
        <dbReference type="EMBL" id="KAJ3428599.1"/>
    </source>
</evidence>
<name>A0AAV7YIU1_9EUKA</name>